<dbReference type="HOGENOM" id="CLU_102864_0_0_11"/>
<accession>Q0RYM6</accession>
<reference evidence="2" key="1">
    <citation type="journal article" date="2006" name="Proc. Natl. Acad. Sci. U.S.A.">
        <title>The complete genome of Rhodococcus sp. RHA1 provides insights into a catabolic powerhouse.</title>
        <authorList>
            <person name="McLeod M.P."/>
            <person name="Warren R.L."/>
            <person name="Hsiao W.W.L."/>
            <person name="Araki N."/>
            <person name="Myhre M."/>
            <person name="Fernandes C."/>
            <person name="Miyazawa D."/>
            <person name="Wong W."/>
            <person name="Lillquist A.L."/>
            <person name="Wang D."/>
            <person name="Dosanjh M."/>
            <person name="Hara H."/>
            <person name="Petrescu A."/>
            <person name="Morin R.D."/>
            <person name="Yang G."/>
            <person name="Stott J.M."/>
            <person name="Schein J.E."/>
            <person name="Shin H."/>
            <person name="Smailus D."/>
            <person name="Siddiqui A.S."/>
            <person name="Marra M.A."/>
            <person name="Jones S.J.M."/>
            <person name="Holt R."/>
            <person name="Brinkman F.S.L."/>
            <person name="Miyauchi K."/>
            <person name="Fukuda M."/>
            <person name="Davies J.E."/>
            <person name="Mohn W.W."/>
            <person name="Eltis L.D."/>
        </authorList>
    </citation>
    <scope>NUCLEOTIDE SEQUENCE [LARGE SCALE GENOMIC DNA]</scope>
    <source>
        <strain evidence="2">RHA1</strain>
    </source>
</reference>
<protein>
    <submittedName>
        <fullName evidence="1">Possible lipoprotein</fullName>
    </submittedName>
</protein>
<keyword evidence="1" id="KW-0614">Plasmid</keyword>
<sequence length="219" mass="22860">MVLSVSTASSAHPDGWMHRRWEASMISARERCVATLSVGAAVFVVTATLVTGCSGAGPAPPGPDVAAPGDIPDDQVFVEVNPFPGFAVKVPEGWAMTAAGPAVTFTDKLNAITVDSEFAVTAPSETAVHQDVDQQFASAAGYVAGTVTSVTRPAGTAVEATYRIAGPNNPVSGKSVTDEVERYEFFRDGQLVTLTLSAPVGADNVDPWRTVTDSFRWTS</sequence>
<name>Q0RYM6_RHOJR</name>
<evidence type="ECO:0000313" key="2">
    <source>
        <dbReference type="Proteomes" id="UP000008710"/>
    </source>
</evidence>
<dbReference type="Proteomes" id="UP000008710">
    <property type="component" value="Plasmid pRHL1"/>
</dbReference>
<proteinExistence type="predicted"/>
<dbReference type="AlphaFoldDB" id="Q0RYM6"/>
<dbReference type="KEGG" id="rha:RHA1_ro08566"/>
<evidence type="ECO:0000313" key="1">
    <source>
        <dbReference type="EMBL" id="ABG99610.1"/>
    </source>
</evidence>
<gene>
    <name evidence="1" type="ordered locus">RHA1_ro08566</name>
</gene>
<geneLocation type="plasmid" evidence="1 2">
    <name>pRHL1</name>
</geneLocation>
<dbReference type="EMBL" id="CP000432">
    <property type="protein sequence ID" value="ABG99610.1"/>
    <property type="molecule type" value="Genomic_DNA"/>
</dbReference>
<keyword evidence="1" id="KW-0449">Lipoprotein</keyword>
<organism evidence="1 2">
    <name type="scientific">Rhodococcus jostii (strain RHA1)</name>
    <dbReference type="NCBI Taxonomy" id="101510"/>
    <lineage>
        <taxon>Bacteria</taxon>
        <taxon>Bacillati</taxon>
        <taxon>Actinomycetota</taxon>
        <taxon>Actinomycetes</taxon>
        <taxon>Mycobacteriales</taxon>
        <taxon>Nocardiaceae</taxon>
        <taxon>Rhodococcus</taxon>
    </lineage>
</organism>